<dbReference type="InterPro" id="IPR012910">
    <property type="entry name" value="Plug_dom"/>
</dbReference>
<feature type="domain" description="TonB-dependent receptor-like beta-barrel" evidence="10">
    <location>
        <begin position="238"/>
        <end position="644"/>
    </location>
</feature>
<dbReference type="RefSeq" id="WP_141197573.1">
    <property type="nucleotide sequence ID" value="NZ_CP041186.1"/>
</dbReference>
<keyword evidence="4" id="KW-0812">Transmembrane</keyword>
<evidence type="ECO:0000259" key="11">
    <source>
        <dbReference type="Pfam" id="PF07715"/>
    </source>
</evidence>
<dbReference type="AlphaFoldDB" id="A0A4Y6PRY8"/>
<dbReference type="Proteomes" id="UP000315995">
    <property type="component" value="Chromosome"/>
</dbReference>
<dbReference type="GO" id="GO:0044718">
    <property type="term" value="P:siderophore transmembrane transport"/>
    <property type="evidence" value="ECO:0007669"/>
    <property type="project" value="TreeGrafter"/>
</dbReference>
<feature type="compositionally biased region" description="Basic and acidic residues" evidence="9">
    <location>
        <begin position="34"/>
        <end position="45"/>
    </location>
</feature>
<feature type="compositionally biased region" description="Polar residues" evidence="9">
    <location>
        <begin position="22"/>
        <end position="33"/>
    </location>
</feature>
<dbReference type="GO" id="GO:0015344">
    <property type="term" value="F:siderophore uptake transmembrane transporter activity"/>
    <property type="evidence" value="ECO:0007669"/>
    <property type="project" value="TreeGrafter"/>
</dbReference>
<feature type="compositionally biased region" description="Low complexity" evidence="9">
    <location>
        <begin position="47"/>
        <end position="58"/>
    </location>
</feature>
<keyword evidence="2" id="KW-0813">Transport</keyword>
<evidence type="ECO:0000256" key="5">
    <source>
        <dbReference type="ARBA" id="ARBA00023077"/>
    </source>
</evidence>
<evidence type="ECO:0000256" key="4">
    <source>
        <dbReference type="ARBA" id="ARBA00022692"/>
    </source>
</evidence>
<keyword evidence="7" id="KW-0998">Cell outer membrane</keyword>
<feature type="region of interest" description="Disordered" evidence="9">
    <location>
        <begin position="470"/>
        <end position="494"/>
    </location>
</feature>
<dbReference type="Gene3D" id="2.40.170.20">
    <property type="entry name" value="TonB-dependent receptor, beta-barrel domain"/>
    <property type="match status" value="1"/>
</dbReference>
<sequence>MSSAAPAQPAQDAQVRSDEQTDPSADANTTNSQLERDSDWSEHVVKTAAEPSPTTAAEAHLGARELSTMPRRTAEDFVELVPGFQSVQHGNEGKGHQFFVRGFDAVHGADVEVRLEGIPLNEPSNVHGNGYLDLAFLIPEAIVGVDARKGTFELRQGPFATAASLDFELGIPGWERGVRTLYEVGSTNRHRLAVTLAPEEGSRGTFAAAEALYDDGFGTNRQTRRAVAIARAHLAGDDELNLSALFAGYAADFGLPGTLRLTDVRDDAIGFYDAYSTDTAGASLRGLAALRLLAETSMGDIDAHVYGLGRRLELDENFTGQLLYPDRGDRRLQREDSWTAGGWARWSERLAATLRLSSLLEWRTVWASQSEDQLSPTGQVWQAARDLDFVEHLGAAGLSVDWSPLAWLRLDGGARLDVVGLDARDELAQASGEQWFVALSPRIAATFFAGLDWTFFAAYGRGLRPPEARAVVTPDDPQSENRDHTRYGGGEPELTRTDNAEIGVKWTPVRQLAVSLTGFGVWIERESVFDHVSGVNVELNATERYGLEAVLGWQPARWIDLAVSATAVEARFVDSGEPVPGAPRLMASARASLFHPDGWRAGLAARAIGVRPLAHGAQAAPLGIVDATLGYRWRWLQLDLQVENALGARWREGEYHYASWWDRSQARSQLPVIHYVAGTPRTVRATLSAWF</sequence>
<evidence type="ECO:0000313" key="12">
    <source>
        <dbReference type="EMBL" id="QDG51088.1"/>
    </source>
</evidence>
<comment type="similarity">
    <text evidence="8">Belongs to the TonB-dependent receptor family.</text>
</comment>
<gene>
    <name evidence="12" type="ORF">FIV42_10180</name>
</gene>
<keyword evidence="6 8" id="KW-0472">Membrane</keyword>
<keyword evidence="3" id="KW-1134">Transmembrane beta strand</keyword>
<dbReference type="OrthoDB" id="99480at2"/>
<feature type="compositionally biased region" description="Low complexity" evidence="9">
    <location>
        <begin position="1"/>
        <end position="14"/>
    </location>
</feature>
<feature type="domain" description="TonB-dependent receptor plug" evidence="11">
    <location>
        <begin position="55"/>
        <end position="162"/>
    </location>
</feature>
<dbReference type="Gene3D" id="2.170.130.10">
    <property type="entry name" value="TonB-dependent receptor, plug domain"/>
    <property type="match status" value="1"/>
</dbReference>
<feature type="region of interest" description="Disordered" evidence="9">
    <location>
        <begin position="1"/>
        <end position="58"/>
    </location>
</feature>
<evidence type="ECO:0000256" key="2">
    <source>
        <dbReference type="ARBA" id="ARBA00022448"/>
    </source>
</evidence>
<evidence type="ECO:0000313" key="13">
    <source>
        <dbReference type="Proteomes" id="UP000315995"/>
    </source>
</evidence>
<evidence type="ECO:0000256" key="3">
    <source>
        <dbReference type="ARBA" id="ARBA00022452"/>
    </source>
</evidence>
<evidence type="ECO:0000256" key="1">
    <source>
        <dbReference type="ARBA" id="ARBA00004571"/>
    </source>
</evidence>
<accession>A0A4Y6PRY8</accession>
<reference evidence="12 13" key="1">
    <citation type="submission" date="2019-06" db="EMBL/GenBank/DDBJ databases">
        <title>Persicimonas caeni gen. nov., sp. nov., a predatory bacterium isolated from solar saltern.</title>
        <authorList>
            <person name="Wang S."/>
        </authorList>
    </citation>
    <scope>NUCLEOTIDE SEQUENCE [LARGE SCALE GENOMIC DNA]</scope>
    <source>
        <strain evidence="12 13">YN101</strain>
    </source>
</reference>
<dbReference type="EMBL" id="CP041186">
    <property type="protein sequence ID" value="QDG51088.1"/>
    <property type="molecule type" value="Genomic_DNA"/>
</dbReference>
<protein>
    <submittedName>
        <fullName evidence="12">TonB-dependent receptor</fullName>
    </submittedName>
</protein>
<organism evidence="12 13">
    <name type="scientific">Persicimonas caeni</name>
    <dbReference type="NCBI Taxonomy" id="2292766"/>
    <lineage>
        <taxon>Bacteria</taxon>
        <taxon>Deltaproteobacteria</taxon>
        <taxon>Bradymonadales</taxon>
        <taxon>Bradymonadaceae</taxon>
        <taxon>Persicimonas</taxon>
    </lineage>
</organism>
<dbReference type="InterPro" id="IPR036942">
    <property type="entry name" value="Beta-barrel_TonB_sf"/>
</dbReference>
<evidence type="ECO:0000259" key="10">
    <source>
        <dbReference type="Pfam" id="PF00593"/>
    </source>
</evidence>
<comment type="subcellular location">
    <subcellularLocation>
        <location evidence="1">Cell outer membrane</location>
        <topology evidence="1">Multi-pass membrane protein</topology>
    </subcellularLocation>
</comment>
<accession>A0A5B8Y9D9</accession>
<dbReference type="InterPro" id="IPR037066">
    <property type="entry name" value="Plug_dom_sf"/>
</dbReference>
<evidence type="ECO:0000256" key="7">
    <source>
        <dbReference type="ARBA" id="ARBA00023237"/>
    </source>
</evidence>
<proteinExistence type="inferred from homology"/>
<keyword evidence="5 8" id="KW-0798">TonB box</keyword>
<evidence type="ECO:0000256" key="8">
    <source>
        <dbReference type="RuleBase" id="RU003357"/>
    </source>
</evidence>
<dbReference type="GO" id="GO:0009279">
    <property type="term" value="C:cell outer membrane"/>
    <property type="evidence" value="ECO:0007669"/>
    <property type="project" value="UniProtKB-SubCell"/>
</dbReference>
<dbReference type="InterPro" id="IPR000531">
    <property type="entry name" value="Beta-barrel_TonB"/>
</dbReference>
<dbReference type="PANTHER" id="PTHR30069:SF36">
    <property type="entry name" value="BLL6948 PROTEIN"/>
    <property type="match status" value="1"/>
</dbReference>
<dbReference type="Pfam" id="PF07715">
    <property type="entry name" value="Plug"/>
    <property type="match status" value="1"/>
</dbReference>
<keyword evidence="12" id="KW-0675">Receptor</keyword>
<evidence type="ECO:0000256" key="9">
    <source>
        <dbReference type="SAM" id="MobiDB-lite"/>
    </source>
</evidence>
<dbReference type="Pfam" id="PF00593">
    <property type="entry name" value="TonB_dep_Rec_b-barrel"/>
    <property type="match status" value="1"/>
</dbReference>
<dbReference type="InterPro" id="IPR039426">
    <property type="entry name" value="TonB-dep_rcpt-like"/>
</dbReference>
<evidence type="ECO:0000256" key="6">
    <source>
        <dbReference type="ARBA" id="ARBA00023136"/>
    </source>
</evidence>
<name>A0A4Y6PRY8_PERCE</name>
<dbReference type="PANTHER" id="PTHR30069">
    <property type="entry name" value="TONB-DEPENDENT OUTER MEMBRANE RECEPTOR"/>
    <property type="match status" value="1"/>
</dbReference>
<keyword evidence="13" id="KW-1185">Reference proteome</keyword>
<dbReference type="SUPFAM" id="SSF56935">
    <property type="entry name" value="Porins"/>
    <property type="match status" value="1"/>
</dbReference>